<dbReference type="EMBL" id="JAKGSI010000001">
    <property type="protein sequence ID" value="MCF4005591.1"/>
    <property type="molecule type" value="Genomic_DNA"/>
</dbReference>
<evidence type="ECO:0000313" key="1">
    <source>
        <dbReference type="EMBL" id="MCF4005591.1"/>
    </source>
</evidence>
<protein>
    <submittedName>
        <fullName evidence="1">Uncharacterized protein</fullName>
    </submittedName>
</protein>
<organism evidence="1 2">
    <name type="scientific">Corynebacterium uropygiale</name>
    <dbReference type="NCBI Taxonomy" id="1775911"/>
    <lineage>
        <taxon>Bacteria</taxon>
        <taxon>Bacillati</taxon>
        <taxon>Actinomycetota</taxon>
        <taxon>Actinomycetes</taxon>
        <taxon>Mycobacteriales</taxon>
        <taxon>Corynebacteriaceae</taxon>
        <taxon>Corynebacterium</taxon>
    </lineage>
</organism>
<dbReference type="AlphaFoldDB" id="A0A9X1QMC8"/>
<dbReference type="Proteomes" id="UP001139336">
    <property type="component" value="Unassembled WGS sequence"/>
</dbReference>
<dbReference type="RefSeq" id="WP_236117405.1">
    <property type="nucleotide sequence ID" value="NZ_JAKGSI010000001.1"/>
</dbReference>
<sequence>MQEPQLEEMREYYSMLGTFLEHLYPMVADEGIEIKGFGVRSGYYYVDLFENGRYEGQVVRYWGYLRHLLGKQEDEVDFDLMLGSVGAIEKFLTSTPSSPNNVKKPVMEYICKEDEYEEPIPLWDFIRRLDSGAGADGRSGS</sequence>
<keyword evidence="2" id="KW-1185">Reference proteome</keyword>
<proteinExistence type="predicted"/>
<gene>
    <name evidence="1" type="ORF">L1O03_00115</name>
</gene>
<name>A0A9X1QMC8_9CORY</name>
<comment type="caution">
    <text evidence="1">The sequence shown here is derived from an EMBL/GenBank/DDBJ whole genome shotgun (WGS) entry which is preliminary data.</text>
</comment>
<accession>A0A9X1QMC8</accession>
<reference evidence="1" key="1">
    <citation type="submission" date="2022-01" db="EMBL/GenBank/DDBJ databases">
        <title>Corynebacterium sp. nov isolated from isolated from the feces of the greater white-fronted geese (Anser albifrons) at Poyang Lake, PR China.</title>
        <authorList>
            <person name="Liu Q."/>
        </authorList>
    </citation>
    <scope>NUCLEOTIDE SEQUENCE</scope>
    <source>
        <strain evidence="1">JCM 32435</strain>
    </source>
</reference>
<evidence type="ECO:0000313" key="2">
    <source>
        <dbReference type="Proteomes" id="UP001139336"/>
    </source>
</evidence>